<dbReference type="STRING" id="213588.SAMN02745204_00209"/>
<protein>
    <submittedName>
        <fullName evidence="2">Uncharacterized protein</fullName>
    </submittedName>
</protein>
<sequence>MAETPHMPSDPATQDPVLAASRRRARRTAWLLAVVALAVYAAFLLTQVRGH</sequence>
<keyword evidence="1" id="KW-0812">Transmembrane</keyword>
<evidence type="ECO:0000313" key="3">
    <source>
        <dbReference type="Proteomes" id="UP000242857"/>
    </source>
</evidence>
<dbReference type="Proteomes" id="UP000242857">
    <property type="component" value="Unassembled WGS sequence"/>
</dbReference>
<feature type="transmembrane region" description="Helical" evidence="1">
    <location>
        <begin position="29"/>
        <end position="48"/>
    </location>
</feature>
<keyword evidence="3" id="KW-1185">Reference proteome</keyword>
<evidence type="ECO:0000256" key="1">
    <source>
        <dbReference type="SAM" id="Phobius"/>
    </source>
</evidence>
<organism evidence="2 3">
    <name type="scientific">Thermomonas hydrothermalis</name>
    <dbReference type="NCBI Taxonomy" id="213588"/>
    <lineage>
        <taxon>Bacteria</taxon>
        <taxon>Pseudomonadati</taxon>
        <taxon>Pseudomonadota</taxon>
        <taxon>Gammaproteobacteria</taxon>
        <taxon>Lysobacterales</taxon>
        <taxon>Lysobacteraceae</taxon>
        <taxon>Thermomonas</taxon>
    </lineage>
</organism>
<dbReference type="AlphaFoldDB" id="A0A1M4SI90"/>
<reference evidence="3" key="1">
    <citation type="submission" date="2016-11" db="EMBL/GenBank/DDBJ databases">
        <authorList>
            <person name="Varghese N."/>
            <person name="Submissions S."/>
        </authorList>
    </citation>
    <scope>NUCLEOTIDE SEQUENCE [LARGE SCALE GENOMIC DNA]</scope>
    <source>
        <strain evidence="3">DSM 14834</strain>
    </source>
</reference>
<gene>
    <name evidence="2" type="ORF">SAMN02745204_00209</name>
</gene>
<keyword evidence="1" id="KW-0472">Membrane</keyword>
<keyword evidence="1" id="KW-1133">Transmembrane helix</keyword>
<proteinExistence type="predicted"/>
<name>A0A1M4SI90_9GAMM</name>
<accession>A0A1M4SI90</accession>
<dbReference type="EMBL" id="FQUK01000002">
    <property type="protein sequence ID" value="SHE31953.1"/>
    <property type="molecule type" value="Genomic_DNA"/>
</dbReference>
<evidence type="ECO:0000313" key="2">
    <source>
        <dbReference type="EMBL" id="SHE31953.1"/>
    </source>
</evidence>
<dbReference type="RefSeq" id="WP_178137878.1">
    <property type="nucleotide sequence ID" value="NZ_FQUK01000002.1"/>
</dbReference>